<organism evidence="3 4">
    <name type="scientific">Castilleja foliolosa</name>
    <dbReference type="NCBI Taxonomy" id="1961234"/>
    <lineage>
        <taxon>Eukaryota</taxon>
        <taxon>Viridiplantae</taxon>
        <taxon>Streptophyta</taxon>
        <taxon>Embryophyta</taxon>
        <taxon>Tracheophyta</taxon>
        <taxon>Spermatophyta</taxon>
        <taxon>Magnoliopsida</taxon>
        <taxon>eudicotyledons</taxon>
        <taxon>Gunneridae</taxon>
        <taxon>Pentapetalae</taxon>
        <taxon>asterids</taxon>
        <taxon>lamiids</taxon>
        <taxon>Lamiales</taxon>
        <taxon>Orobanchaceae</taxon>
        <taxon>Pedicularideae</taxon>
        <taxon>Castillejinae</taxon>
        <taxon>Castilleja</taxon>
    </lineage>
</organism>
<evidence type="ECO:0000256" key="1">
    <source>
        <dbReference type="SAM" id="MobiDB-lite"/>
    </source>
</evidence>
<keyword evidence="4" id="KW-1185">Reference proteome</keyword>
<dbReference type="AlphaFoldDB" id="A0ABD3BQJ5"/>
<name>A0ABD3BQJ5_9LAMI</name>
<reference evidence="3" key="2">
    <citation type="submission" date="2024-11" db="EMBL/GenBank/DDBJ databases">
        <authorList>
            <person name="Burger M."/>
            <person name="Chory J."/>
        </authorList>
    </citation>
    <scope>NUCLEOTIDE SEQUENCE</scope>
    <source>
        <strain evidence="3">Tecolote</strain>
        <tissue evidence="3">Flower</tissue>
    </source>
</reference>
<reference evidence="3 4" key="1">
    <citation type="journal article" date="2024" name="IScience">
        <title>Strigolactones Initiate the Formation of Haustorium-like Structures in Castilleja.</title>
        <authorList>
            <person name="Buerger M."/>
            <person name="Peterson D."/>
            <person name="Chory J."/>
        </authorList>
    </citation>
    <scope>NUCLEOTIDE SEQUENCE</scope>
    <source>
        <strain evidence="3">Tecolote</strain>
        <tissue evidence="3">Flower</tissue>
    </source>
</reference>
<proteinExistence type="predicted"/>
<dbReference type="EMBL" id="JAVIJP010000069">
    <property type="protein sequence ID" value="KAL3619524.1"/>
    <property type="molecule type" value="Genomic_DNA"/>
</dbReference>
<dbReference type="EMBL" id="JAVIJP010000069">
    <property type="protein sequence ID" value="KAL3619527.1"/>
    <property type="molecule type" value="Genomic_DNA"/>
</dbReference>
<feature type="region of interest" description="Disordered" evidence="1">
    <location>
        <begin position="53"/>
        <end position="77"/>
    </location>
</feature>
<protein>
    <recommendedName>
        <fullName evidence="5">Zinc finger protein</fullName>
    </recommendedName>
</protein>
<evidence type="ECO:0008006" key="5">
    <source>
        <dbReference type="Google" id="ProtNLM"/>
    </source>
</evidence>
<accession>A0ABD3BQJ5</accession>
<evidence type="ECO:0000313" key="2">
    <source>
        <dbReference type="EMBL" id="KAL3619524.1"/>
    </source>
</evidence>
<evidence type="ECO:0000313" key="3">
    <source>
        <dbReference type="EMBL" id="KAL3619527.1"/>
    </source>
</evidence>
<evidence type="ECO:0000313" key="4">
    <source>
        <dbReference type="Proteomes" id="UP001632038"/>
    </source>
</evidence>
<sequence length="77" mass="9478">MAQKNRNRYKRPKKYKFRPDTEELCQFCEEKFVFKGDERNQHYYTCKKQHEKKVKETIEPGLPKKLRKKGEKKEAAR</sequence>
<gene>
    <name evidence="2" type="ORF">CASFOL_037094</name>
    <name evidence="3" type="ORF">CASFOL_037097</name>
</gene>
<dbReference type="Proteomes" id="UP001632038">
    <property type="component" value="Unassembled WGS sequence"/>
</dbReference>
<comment type="caution">
    <text evidence="3">The sequence shown here is derived from an EMBL/GenBank/DDBJ whole genome shotgun (WGS) entry which is preliminary data.</text>
</comment>